<name>A0A166XSI9_9HYPO</name>
<dbReference type="Proteomes" id="UP000076863">
    <property type="component" value="Unassembled WGS sequence"/>
</dbReference>
<organism evidence="2 3">
    <name type="scientific">Beauveria brongniartii RCEF 3172</name>
    <dbReference type="NCBI Taxonomy" id="1081107"/>
    <lineage>
        <taxon>Eukaryota</taxon>
        <taxon>Fungi</taxon>
        <taxon>Dikarya</taxon>
        <taxon>Ascomycota</taxon>
        <taxon>Pezizomycotina</taxon>
        <taxon>Sordariomycetes</taxon>
        <taxon>Hypocreomycetidae</taxon>
        <taxon>Hypocreales</taxon>
        <taxon>Cordycipitaceae</taxon>
        <taxon>Beauveria</taxon>
        <taxon>Beauveria brongniartii</taxon>
    </lineage>
</organism>
<evidence type="ECO:0000313" key="2">
    <source>
        <dbReference type="EMBL" id="OAA36132.1"/>
    </source>
</evidence>
<gene>
    <name evidence="2" type="ORF">BBO_08304</name>
</gene>
<protein>
    <submittedName>
        <fullName evidence="2">Uncharacterized protein</fullName>
    </submittedName>
</protein>
<reference evidence="2 3" key="1">
    <citation type="journal article" date="2016" name="Genome Biol. Evol.">
        <title>Divergent and convergent evolution of fungal pathogenicity.</title>
        <authorList>
            <person name="Shang Y."/>
            <person name="Xiao G."/>
            <person name="Zheng P."/>
            <person name="Cen K."/>
            <person name="Zhan S."/>
            <person name="Wang C."/>
        </authorList>
    </citation>
    <scope>NUCLEOTIDE SEQUENCE [LARGE SCALE GENOMIC DNA]</scope>
    <source>
        <strain evidence="2 3">RCEF 3172</strain>
    </source>
</reference>
<dbReference type="PANTHER" id="PTHR39697:SF1">
    <property type="entry name" value="RICIN B LECTIN DOMAIN-CONTAINING PROTEIN"/>
    <property type="match status" value="1"/>
</dbReference>
<dbReference type="OrthoDB" id="5289641at2759"/>
<comment type="caution">
    <text evidence="2">The sequence shown here is derived from an EMBL/GenBank/DDBJ whole genome shotgun (WGS) entry which is preliminary data.</text>
</comment>
<proteinExistence type="predicted"/>
<dbReference type="EMBL" id="AZHA01000037">
    <property type="protein sequence ID" value="OAA36132.1"/>
    <property type="molecule type" value="Genomic_DNA"/>
</dbReference>
<evidence type="ECO:0000313" key="3">
    <source>
        <dbReference type="Proteomes" id="UP000076863"/>
    </source>
</evidence>
<feature type="region of interest" description="Disordered" evidence="1">
    <location>
        <begin position="1"/>
        <end position="26"/>
    </location>
</feature>
<dbReference type="PANTHER" id="PTHR39697">
    <property type="entry name" value="RICIN B LECTIN DOMAIN-CONTAINING PROTEIN-RELATED"/>
    <property type="match status" value="1"/>
</dbReference>
<keyword evidence="3" id="KW-1185">Reference proteome</keyword>
<sequence>MSLYTNADGAESNLTPDLTQNGLFTPNPESEEISSIRVWLELQEAVKRNHMHDPTPGDTLIIVDKSYDRVLACHPGGHLILDNIIEYDMSEPIPERWKWLCTETDGFIGFRSLAENKFLGHDFWWNFVARATAQKGDENFILIKRQNGYRIQSPFWFGFKPLSARSDGSGIEAKQPDGTLWAFMQVRES</sequence>
<accession>A0A166XSI9</accession>
<feature type="compositionally biased region" description="Polar residues" evidence="1">
    <location>
        <begin position="12"/>
        <end position="26"/>
    </location>
</feature>
<evidence type="ECO:0000256" key="1">
    <source>
        <dbReference type="SAM" id="MobiDB-lite"/>
    </source>
</evidence>
<dbReference type="AlphaFoldDB" id="A0A166XSI9"/>